<gene>
    <name evidence="1" type="ORF">U5817_01105</name>
</gene>
<protein>
    <submittedName>
        <fullName evidence="1">Uncharacterized protein</fullName>
    </submittedName>
</protein>
<dbReference type="Proteomes" id="UP001626593">
    <property type="component" value="Chromosome"/>
</dbReference>
<reference evidence="1 2" key="1">
    <citation type="submission" date="2023-12" db="EMBL/GenBank/DDBJ databases">
        <title>A. evansii MAY27, complete genome.</title>
        <authorList>
            <person name="Wang Y."/>
        </authorList>
    </citation>
    <scope>NUCLEOTIDE SEQUENCE [LARGE SCALE GENOMIC DNA]</scope>
    <source>
        <strain evidence="1 2">MAY27</strain>
    </source>
</reference>
<dbReference type="RefSeq" id="WP_407279429.1">
    <property type="nucleotide sequence ID" value="NZ_CP141259.1"/>
</dbReference>
<accession>A0ABZ1AQ97</accession>
<dbReference type="EMBL" id="CP141259">
    <property type="protein sequence ID" value="WRL46672.1"/>
    <property type="molecule type" value="Genomic_DNA"/>
</dbReference>
<organism evidence="1 2">
    <name type="scientific">Aromatoleum evansii</name>
    <name type="common">Azoarcus evansii</name>
    <dbReference type="NCBI Taxonomy" id="59406"/>
    <lineage>
        <taxon>Bacteria</taxon>
        <taxon>Pseudomonadati</taxon>
        <taxon>Pseudomonadota</taxon>
        <taxon>Betaproteobacteria</taxon>
        <taxon>Rhodocyclales</taxon>
        <taxon>Rhodocyclaceae</taxon>
        <taxon>Aromatoleum</taxon>
    </lineage>
</organism>
<name>A0ABZ1AQ97_AROEV</name>
<evidence type="ECO:0000313" key="2">
    <source>
        <dbReference type="Proteomes" id="UP001626593"/>
    </source>
</evidence>
<sequence>MVCTPPATAGDDTQAASKTGSTTLATTIAPRLAEAIRGGHYVAPDSDELARAERLFDRLTAGSPPDALRAEMRELGLVIERDGPLVIVREREDALRGRGFYVFRHGARPDVLHVPHGFKDEMTRDIGLALFAEGDFAAAAWNTVPRRYERDGAQVDADLAHLPGTWFNAFVRATARAWPQGHSLQIHGYDPDKRRTEAGADAALILADGTAVPDDALRRQRDCLASRLGRSVALYPDDVRELGGTTNVQGRTLRGLGYGGFVHVEISRSLRLALRDDPAARANFLTCLQP</sequence>
<evidence type="ECO:0000313" key="1">
    <source>
        <dbReference type="EMBL" id="WRL46672.1"/>
    </source>
</evidence>
<keyword evidence="2" id="KW-1185">Reference proteome</keyword>
<proteinExistence type="predicted"/>